<reference evidence="2 3" key="1">
    <citation type="submission" date="2020-08" db="EMBL/GenBank/DDBJ databases">
        <title>Functional genomics of gut bacteria from endangered species of beetles.</title>
        <authorList>
            <person name="Carlos-Shanley C."/>
        </authorList>
    </citation>
    <scope>NUCLEOTIDE SEQUENCE [LARGE SCALE GENOMIC DNA]</scope>
    <source>
        <strain evidence="2 3">S00224</strain>
    </source>
</reference>
<feature type="transmembrane region" description="Helical" evidence="1">
    <location>
        <begin position="29"/>
        <end position="49"/>
    </location>
</feature>
<comment type="caution">
    <text evidence="2">The sequence shown here is derived from an EMBL/GenBank/DDBJ whole genome shotgun (WGS) entry which is preliminary data.</text>
</comment>
<dbReference type="AlphaFoldDB" id="A0A7W7NQZ7"/>
<evidence type="ECO:0000313" key="3">
    <source>
        <dbReference type="Proteomes" id="UP000575241"/>
    </source>
</evidence>
<proteinExistence type="predicted"/>
<organism evidence="2 3">
    <name type="scientific">Sphingomonas kyeonggiensis</name>
    <dbReference type="NCBI Taxonomy" id="1268553"/>
    <lineage>
        <taxon>Bacteria</taxon>
        <taxon>Pseudomonadati</taxon>
        <taxon>Pseudomonadota</taxon>
        <taxon>Alphaproteobacteria</taxon>
        <taxon>Sphingomonadales</taxon>
        <taxon>Sphingomonadaceae</taxon>
        <taxon>Sphingomonas</taxon>
    </lineage>
</organism>
<sequence length="87" mass="9605">MTRPRRPDAWFVRVRRGAKVNITPCARQGWAVTIAYVLFSMALTPVILPPEPVRVAAWLILFLAATALFLVVAWRTSSPAADDGKAD</sequence>
<dbReference type="EMBL" id="JACHLN010000001">
    <property type="protein sequence ID" value="MBB4838368.1"/>
    <property type="molecule type" value="Genomic_DNA"/>
</dbReference>
<dbReference type="Proteomes" id="UP000575241">
    <property type="component" value="Unassembled WGS sequence"/>
</dbReference>
<protein>
    <submittedName>
        <fullName evidence="2">Uncharacterized protein</fullName>
    </submittedName>
</protein>
<keyword evidence="1" id="KW-0472">Membrane</keyword>
<name>A0A7W7NQZ7_9SPHN</name>
<keyword evidence="1" id="KW-0812">Transmembrane</keyword>
<evidence type="ECO:0000256" key="1">
    <source>
        <dbReference type="SAM" id="Phobius"/>
    </source>
</evidence>
<keyword evidence="3" id="KW-1185">Reference proteome</keyword>
<accession>A0A7W7NQZ7</accession>
<dbReference type="RefSeq" id="WP_184164385.1">
    <property type="nucleotide sequence ID" value="NZ_JACHLN010000001.1"/>
</dbReference>
<evidence type="ECO:0000313" key="2">
    <source>
        <dbReference type="EMBL" id="MBB4838368.1"/>
    </source>
</evidence>
<feature type="transmembrane region" description="Helical" evidence="1">
    <location>
        <begin position="55"/>
        <end position="74"/>
    </location>
</feature>
<gene>
    <name evidence="2" type="ORF">HNP52_001419</name>
</gene>
<keyword evidence="1" id="KW-1133">Transmembrane helix</keyword>